<reference evidence="2" key="1">
    <citation type="journal article" name="Sci. Rep.">
        <title>The complete mitochondrial genome of medicinal fungus Taiwanofungus camphoratus reveals gene rearrangements and intron dynamics of Polyporales.</title>
        <authorList>
            <person name="Wang X."/>
            <person name="Jia L."/>
            <person name="Wang M."/>
            <person name="Yang H."/>
            <person name="Chen M."/>
            <person name="Li X."/>
            <person name="Liu H."/>
            <person name="Li Q."/>
            <person name="Liu N."/>
        </authorList>
    </citation>
    <scope>NUCLEOTIDE SEQUENCE</scope>
</reference>
<dbReference type="SMART" id="SM00465">
    <property type="entry name" value="GIYc"/>
    <property type="match status" value="1"/>
</dbReference>
<feature type="non-terminal residue" evidence="2">
    <location>
        <position position="1"/>
    </location>
</feature>
<keyword evidence="2" id="KW-0378">Hydrolase</keyword>
<dbReference type="InterPro" id="IPR006350">
    <property type="entry name" value="Intron_endoG1"/>
</dbReference>
<organism evidence="2">
    <name type="scientific">Taiwanofungus camphoratus</name>
    <name type="common">Poroid brown-rot fungus</name>
    <name type="synonym">Antrodia camphorata</name>
    <dbReference type="NCBI Taxonomy" id="2696576"/>
    <lineage>
        <taxon>Eukaryota</taxon>
        <taxon>Fungi</taxon>
        <taxon>Dikarya</taxon>
        <taxon>Basidiomycota</taxon>
        <taxon>Agaricomycotina</taxon>
        <taxon>Agaricomycetes</taxon>
        <taxon>Polyporales</taxon>
        <taxon>Taiwanofungaceae</taxon>
        <taxon>Taiwanofungus</taxon>
    </lineage>
</organism>
<dbReference type="GeneID" id="40499455"/>
<feature type="domain" description="GIY-YIG" evidence="1">
    <location>
        <begin position="85"/>
        <end position="178"/>
    </location>
</feature>
<gene>
    <name evidence="2" type="primary">orf243</name>
</gene>
<sequence length="243" mass="27997">MLFYFYLNEDITGPAHPSGGEILTDSIIFILNVVPVSISLKYRKNNIINFPIGPHIKPKWLNSPIRLYDNPNYHRNLIGSDNKKRSVIYQWVNLITGKIYVGSAWNGSTRLLSYWTPSTLRRKYPIYHNINYYGIHNFALAILEDLGNSGSVKKEFILSREQHYLDILFISYPHLVINLNQIPGSTIGYKHQPNFVLNRSGTFNPIFGRVKSKEFLEMQNRYRSGSNNPLYGKLKTSSRVGGR</sequence>
<dbReference type="RefSeq" id="YP_009652951.1">
    <property type="nucleotide sequence ID" value="NC_042771.1"/>
</dbReference>
<name>A0A4D6T042_TAICA</name>
<protein>
    <submittedName>
        <fullName evidence="2">GIY-YIG homing endonuclease</fullName>
    </submittedName>
</protein>
<keyword evidence="2" id="KW-0540">Nuclease</keyword>
<evidence type="ECO:0000313" key="2">
    <source>
        <dbReference type="EMBL" id="QCG69988.1"/>
    </source>
</evidence>
<dbReference type="SUPFAM" id="SSF82771">
    <property type="entry name" value="GIY-YIG endonuclease"/>
    <property type="match status" value="1"/>
</dbReference>
<evidence type="ECO:0000259" key="1">
    <source>
        <dbReference type="SMART" id="SM00465"/>
    </source>
</evidence>
<dbReference type="InterPro" id="IPR035901">
    <property type="entry name" value="GIY-YIG_endonuc_sf"/>
</dbReference>
<keyword evidence="2" id="KW-0496">Mitochondrion</keyword>
<dbReference type="EMBL" id="MH745717">
    <property type="protein sequence ID" value="QCG69988.1"/>
    <property type="molecule type" value="Genomic_DNA"/>
</dbReference>
<dbReference type="InterPro" id="IPR000305">
    <property type="entry name" value="GIY-YIG_endonuc"/>
</dbReference>
<accession>A0A4D6T042</accession>
<geneLocation type="mitochondrion" evidence="2"/>
<dbReference type="NCBIfam" id="TIGR01453">
    <property type="entry name" value="grpIintron_endo"/>
    <property type="match status" value="1"/>
</dbReference>
<proteinExistence type="predicted"/>
<dbReference type="AlphaFoldDB" id="A0A4D6T042"/>
<keyword evidence="2" id="KW-0255">Endonuclease</keyword>
<dbReference type="Gene3D" id="3.40.1440.10">
    <property type="entry name" value="GIY-YIG endonuclease"/>
    <property type="match status" value="1"/>
</dbReference>
<dbReference type="CDD" id="cd10445">
    <property type="entry name" value="GIY-YIG_bI1_like"/>
    <property type="match status" value="1"/>
</dbReference>
<dbReference type="GO" id="GO:0004519">
    <property type="term" value="F:endonuclease activity"/>
    <property type="evidence" value="ECO:0007669"/>
    <property type="project" value="UniProtKB-KW"/>
</dbReference>